<dbReference type="GO" id="GO:0016987">
    <property type="term" value="F:sigma factor activity"/>
    <property type="evidence" value="ECO:0007669"/>
    <property type="project" value="UniProtKB-KW"/>
</dbReference>
<evidence type="ECO:0000256" key="2">
    <source>
        <dbReference type="ARBA" id="ARBA00023015"/>
    </source>
</evidence>
<dbReference type="Gene3D" id="1.10.10.10">
    <property type="entry name" value="Winged helix-like DNA-binding domain superfamily/Winged helix DNA-binding domain"/>
    <property type="match status" value="1"/>
</dbReference>
<dbReference type="PANTHER" id="PTHR43133">
    <property type="entry name" value="RNA POLYMERASE ECF-TYPE SIGMA FACTO"/>
    <property type="match status" value="1"/>
</dbReference>
<dbReference type="KEGG" id="adi:B5T_03757"/>
<keyword evidence="2" id="KW-0805">Transcription regulation</keyword>
<evidence type="ECO:0000256" key="1">
    <source>
        <dbReference type="ARBA" id="ARBA00010641"/>
    </source>
</evidence>
<keyword evidence="3" id="KW-0731">Sigma factor</keyword>
<dbReference type="eggNOG" id="COG1595">
    <property type="taxonomic scope" value="Bacteria"/>
</dbReference>
<dbReference type="AlphaFoldDB" id="K0CEI5"/>
<dbReference type="Pfam" id="PF07638">
    <property type="entry name" value="Sigma70_ECF"/>
    <property type="match status" value="1"/>
</dbReference>
<dbReference type="InterPro" id="IPR039425">
    <property type="entry name" value="RNA_pol_sigma-70-like"/>
</dbReference>
<dbReference type="InterPro" id="IPR053812">
    <property type="entry name" value="HTH_Sigma70_ECF-like"/>
</dbReference>
<evidence type="ECO:0000256" key="3">
    <source>
        <dbReference type="ARBA" id="ARBA00023082"/>
    </source>
</evidence>
<dbReference type="NCBIfam" id="TIGR02937">
    <property type="entry name" value="sigma70-ECF"/>
    <property type="match status" value="1"/>
</dbReference>
<dbReference type="Gene3D" id="1.10.1740.10">
    <property type="match status" value="1"/>
</dbReference>
<dbReference type="InterPro" id="IPR036388">
    <property type="entry name" value="WH-like_DNA-bd_sf"/>
</dbReference>
<dbReference type="OrthoDB" id="6689546at2"/>
<evidence type="ECO:0000313" key="7">
    <source>
        <dbReference type="Proteomes" id="UP000006286"/>
    </source>
</evidence>
<keyword evidence="7" id="KW-1185">Reference proteome</keyword>
<proteinExistence type="inferred from homology"/>
<name>K0CEI5_ALCDB</name>
<accession>K0CEI5</accession>
<dbReference type="GO" id="GO:0006352">
    <property type="term" value="P:DNA-templated transcription initiation"/>
    <property type="evidence" value="ECO:0007669"/>
    <property type="project" value="InterPro"/>
</dbReference>
<dbReference type="SUPFAM" id="SSF88946">
    <property type="entry name" value="Sigma2 domain of RNA polymerase sigma factors"/>
    <property type="match status" value="1"/>
</dbReference>
<dbReference type="HOGENOM" id="CLU_047691_12_3_6"/>
<keyword evidence="4" id="KW-0804">Transcription</keyword>
<dbReference type="PATRIC" id="fig|930169.3.peg.3709"/>
<protein>
    <submittedName>
        <fullName evidence="6">RNA polymerase sigma-70 factor, ECF subfamily</fullName>
    </submittedName>
</protein>
<sequence length="167" mass="19667">MNVVELRGFLVANYDLLKHQLGKKLGCQKRAEDLLHETFLRLHDKLSVGVVRSPRAFILRMASNIEIDRWRRDSRVLSTGEVEQLLDIEEAVETPHKQWEDQLALESLLLWIKELSPRRRDILLSVRLDGVSTRELAQRYGISQRMVEKELKWAHEYCARRMEQHGL</sequence>
<evidence type="ECO:0000256" key="4">
    <source>
        <dbReference type="ARBA" id="ARBA00023163"/>
    </source>
</evidence>
<evidence type="ECO:0000259" key="5">
    <source>
        <dbReference type="Pfam" id="PF07638"/>
    </source>
</evidence>
<comment type="similarity">
    <text evidence="1">Belongs to the sigma-70 factor family. ECF subfamily.</text>
</comment>
<evidence type="ECO:0000313" key="6">
    <source>
        <dbReference type="EMBL" id="AFT72019.1"/>
    </source>
</evidence>
<dbReference type="InterPro" id="IPR013325">
    <property type="entry name" value="RNA_pol_sigma_r2"/>
</dbReference>
<dbReference type="PANTHER" id="PTHR43133:SF63">
    <property type="entry name" value="RNA POLYMERASE SIGMA FACTOR FECI-RELATED"/>
    <property type="match status" value="1"/>
</dbReference>
<feature type="domain" description="RNA polymerase sigma-70 ECF-like HTH" evidence="5">
    <location>
        <begin position="13"/>
        <end position="163"/>
    </location>
</feature>
<dbReference type="EMBL" id="CP003466">
    <property type="protein sequence ID" value="AFT72019.1"/>
    <property type="molecule type" value="Genomic_DNA"/>
</dbReference>
<dbReference type="SUPFAM" id="SSF88659">
    <property type="entry name" value="Sigma3 and sigma4 domains of RNA polymerase sigma factors"/>
    <property type="match status" value="1"/>
</dbReference>
<organism evidence="6 7">
    <name type="scientific">Alcanivorax dieselolei (strain DSM 16502 / CGMCC 1.3690 / MCCC 1A00001 / B-5)</name>
    <name type="common">Alloalcanivorax dieselolei</name>
    <dbReference type="NCBI Taxonomy" id="930169"/>
    <lineage>
        <taxon>Bacteria</taxon>
        <taxon>Pseudomonadati</taxon>
        <taxon>Pseudomonadota</taxon>
        <taxon>Gammaproteobacteria</taxon>
        <taxon>Oceanospirillales</taxon>
        <taxon>Alcanivoracaceae</taxon>
        <taxon>Alloalcanivorax</taxon>
    </lineage>
</organism>
<dbReference type="Proteomes" id="UP000006286">
    <property type="component" value="Chromosome"/>
</dbReference>
<dbReference type="InterPro" id="IPR014284">
    <property type="entry name" value="RNA_pol_sigma-70_dom"/>
</dbReference>
<gene>
    <name evidence="6" type="ordered locus">B5T_03757</name>
</gene>
<dbReference type="RefSeq" id="WP_014996075.1">
    <property type="nucleotide sequence ID" value="NC_018691.1"/>
</dbReference>
<reference evidence="6 7" key="1">
    <citation type="journal article" date="2012" name="J. Bacteriol.">
        <title>Complete genome sequence of Alcanivorax dieselolei type strain B5.</title>
        <authorList>
            <person name="Lai Q."/>
            <person name="Li W."/>
            <person name="Shao Z."/>
        </authorList>
    </citation>
    <scope>NUCLEOTIDE SEQUENCE [LARGE SCALE GENOMIC DNA]</scope>
    <source>
        <strain evidence="7">DSM 16502 / CGMCC 1.3690 / B-5</strain>
    </source>
</reference>
<dbReference type="InterPro" id="IPR013324">
    <property type="entry name" value="RNA_pol_sigma_r3/r4-like"/>
</dbReference>
<dbReference type="STRING" id="930169.B5T_03757"/>